<name>A0A0G4G4V9_VITBC</name>
<dbReference type="InParanoid" id="A0A0G4G4V9"/>
<dbReference type="AlphaFoldDB" id="A0A0G4G4V9"/>
<dbReference type="InterPro" id="IPR036249">
    <property type="entry name" value="Thioredoxin-like_sf"/>
</dbReference>
<accession>A0A0G4G4V9</accession>
<evidence type="ECO:0000313" key="2">
    <source>
        <dbReference type="EMBL" id="CEM23354.1"/>
    </source>
</evidence>
<evidence type="ECO:0000256" key="1">
    <source>
        <dbReference type="ARBA" id="ARBA00023284"/>
    </source>
</evidence>
<dbReference type="SUPFAM" id="SSF52833">
    <property type="entry name" value="Thioredoxin-like"/>
    <property type="match status" value="1"/>
</dbReference>
<dbReference type="Gene3D" id="3.40.30.10">
    <property type="entry name" value="Glutaredoxin"/>
    <property type="match status" value="1"/>
</dbReference>
<dbReference type="EMBL" id="CDMY01000565">
    <property type="protein sequence ID" value="CEM23354.1"/>
    <property type="molecule type" value="Genomic_DNA"/>
</dbReference>
<sequence length="75" mass="8033">MGDAAKALLLGRFPDADLAIEGNMDLGATGNFEITVDGQLVHSKKTKGHGFLHDNPDQQEAVFAKIAERIRVSKG</sequence>
<dbReference type="OrthoDB" id="444492at2759"/>
<dbReference type="NCBIfam" id="TIGR02174">
    <property type="entry name" value="CXXU_selWTH"/>
    <property type="match status" value="1"/>
</dbReference>
<protein>
    <recommendedName>
        <fullName evidence="4">Selenoprotein W</fullName>
    </recommendedName>
</protein>
<keyword evidence="3" id="KW-1185">Reference proteome</keyword>
<evidence type="ECO:0008006" key="4">
    <source>
        <dbReference type="Google" id="ProtNLM"/>
    </source>
</evidence>
<dbReference type="InterPro" id="IPR011893">
    <property type="entry name" value="Selenoprotein_Rdx-typ"/>
</dbReference>
<reference evidence="2 3" key="1">
    <citation type="submission" date="2014-11" db="EMBL/GenBank/DDBJ databases">
        <authorList>
            <person name="Zhu J."/>
            <person name="Qi W."/>
            <person name="Song R."/>
        </authorList>
    </citation>
    <scope>NUCLEOTIDE SEQUENCE [LARGE SCALE GENOMIC DNA]</scope>
</reference>
<dbReference type="VEuPathDB" id="CryptoDB:Vbra_2647"/>
<organism evidence="2 3">
    <name type="scientific">Vitrella brassicaformis (strain CCMP3155)</name>
    <dbReference type="NCBI Taxonomy" id="1169540"/>
    <lineage>
        <taxon>Eukaryota</taxon>
        <taxon>Sar</taxon>
        <taxon>Alveolata</taxon>
        <taxon>Colpodellida</taxon>
        <taxon>Vitrellaceae</taxon>
        <taxon>Vitrella</taxon>
    </lineage>
</organism>
<evidence type="ECO:0000313" key="3">
    <source>
        <dbReference type="Proteomes" id="UP000041254"/>
    </source>
</evidence>
<keyword evidence="1" id="KW-0676">Redox-active center</keyword>
<dbReference type="Pfam" id="PF10262">
    <property type="entry name" value="Rdx"/>
    <property type="match status" value="1"/>
</dbReference>
<gene>
    <name evidence="2" type="ORF">Vbra_2647</name>
</gene>
<dbReference type="Proteomes" id="UP000041254">
    <property type="component" value="Unassembled WGS sequence"/>
</dbReference>
<proteinExistence type="predicted"/>